<dbReference type="EMBL" id="CP002431">
    <property type="protein sequence ID" value="ADU61043.1"/>
    <property type="molecule type" value="Genomic_DNA"/>
</dbReference>
<protein>
    <recommendedName>
        <fullName evidence="3">DUF3431 domain-containing protein</fullName>
    </recommendedName>
</protein>
<dbReference type="InterPro" id="IPR021838">
    <property type="entry name" value="DUF3431"/>
</dbReference>
<reference evidence="2" key="1">
    <citation type="submission" date="2010-12" db="EMBL/GenBank/DDBJ databases">
        <title>Complete sequence of Desulfovibrio aespoeensis Aspo-2.</title>
        <authorList>
            <consortium name="US DOE Joint Genome Institute"/>
            <person name="Lucas S."/>
            <person name="Copeland A."/>
            <person name="Lapidus A."/>
            <person name="Cheng J.-F."/>
            <person name="Goodwin L."/>
            <person name="Pitluck S."/>
            <person name="Chertkov O."/>
            <person name="Misra M."/>
            <person name="Detter J.C."/>
            <person name="Han C."/>
            <person name="Tapia R."/>
            <person name="Land M."/>
            <person name="Hauser L."/>
            <person name="Kyrpides N."/>
            <person name="Ivanova N."/>
            <person name="Ovchinnikova G."/>
            <person name="Pedersen K."/>
            <person name="Jagevall S."/>
            <person name="Hazen T."/>
            <person name="Woyke T."/>
        </authorList>
    </citation>
    <scope>NUCLEOTIDE SEQUENCE [LARGE SCALE GENOMIC DNA]</scope>
    <source>
        <strain evidence="2">ATCC 700646 / DSM 10631 / Aspo-2</strain>
    </source>
</reference>
<dbReference type="OrthoDB" id="5450176at2"/>
<dbReference type="KEGG" id="das:Daes_0014"/>
<dbReference type="RefSeq" id="WP_013512980.1">
    <property type="nucleotide sequence ID" value="NC_014844.1"/>
</dbReference>
<dbReference type="HOGENOM" id="CLU_077707_0_0_7"/>
<accession>E6VTV1</accession>
<dbReference type="STRING" id="643562.Daes_0014"/>
<proteinExistence type="predicted"/>
<dbReference type="PANTHER" id="PTHR37490">
    <property type="entry name" value="EXPRESSED PROTEIN"/>
    <property type="match status" value="1"/>
</dbReference>
<evidence type="ECO:0008006" key="3">
    <source>
        <dbReference type="Google" id="ProtNLM"/>
    </source>
</evidence>
<dbReference type="PANTHER" id="PTHR37490:SF2">
    <property type="match status" value="1"/>
</dbReference>
<organism evidence="1 2">
    <name type="scientific">Pseudodesulfovibrio aespoeensis (strain ATCC 700646 / DSM 10631 / Aspo-2)</name>
    <name type="common">Desulfovibrio aespoeensis</name>
    <dbReference type="NCBI Taxonomy" id="643562"/>
    <lineage>
        <taxon>Bacteria</taxon>
        <taxon>Pseudomonadati</taxon>
        <taxon>Thermodesulfobacteriota</taxon>
        <taxon>Desulfovibrionia</taxon>
        <taxon>Desulfovibrionales</taxon>
        <taxon>Desulfovibrionaceae</taxon>
    </lineage>
</organism>
<dbReference type="Pfam" id="PF11913">
    <property type="entry name" value="DUF3431"/>
    <property type="match status" value="1"/>
</dbReference>
<dbReference type="AlphaFoldDB" id="E6VTV1"/>
<dbReference type="eggNOG" id="ENOG503368J">
    <property type="taxonomic scope" value="Bacteria"/>
</dbReference>
<name>E6VTV1_PSEA9</name>
<sequence>MDNRVHVIIARYGEDIAWADELGYGYVVYDKGGQPAANAVALPNIGREGHTWLTHIVHHYEALAPVSVFLQGDPFDHISEQGRGTVSMLRSMIEDVVVKKTPFKGFAWFRIKCDGLGRPHDLRDVANQGRWAGWGRDIPVAEVFDELFDAQPPDQFIVRGAAGCFAVTAERIRTRPRAFYEHGLRLFEADPDDARNTGHAFERLWHCIFNGNTAWNKTQY</sequence>
<evidence type="ECO:0000313" key="2">
    <source>
        <dbReference type="Proteomes" id="UP000002191"/>
    </source>
</evidence>
<reference evidence="1 2" key="2">
    <citation type="journal article" date="2014" name="Genome Announc.">
        <title>Complete Genome Sequence of the Subsurface, Mesophilic Sulfate-Reducing Bacterium Desulfovibrio aespoeensis Aspo-2.</title>
        <authorList>
            <person name="Pedersen K."/>
            <person name="Bengtsson A."/>
            <person name="Edlund J."/>
            <person name="Rabe L."/>
            <person name="Hazen T."/>
            <person name="Chakraborty R."/>
            <person name="Goodwin L."/>
            <person name="Shapiro N."/>
        </authorList>
    </citation>
    <scope>NUCLEOTIDE SEQUENCE [LARGE SCALE GENOMIC DNA]</scope>
    <source>
        <strain evidence="2">ATCC 700646 / DSM 10631 / Aspo-2</strain>
    </source>
</reference>
<dbReference type="Proteomes" id="UP000002191">
    <property type="component" value="Chromosome"/>
</dbReference>
<gene>
    <name evidence="1" type="ordered locus">Daes_0014</name>
</gene>
<evidence type="ECO:0000313" key="1">
    <source>
        <dbReference type="EMBL" id="ADU61043.1"/>
    </source>
</evidence>
<keyword evidence="2" id="KW-1185">Reference proteome</keyword>